<proteinExistence type="predicted"/>
<dbReference type="SUPFAM" id="SSF53098">
    <property type="entry name" value="Ribonuclease H-like"/>
    <property type="match status" value="1"/>
</dbReference>
<gene>
    <name evidence="1" type="ORF">H6G94_04250</name>
</gene>
<dbReference type="InterPro" id="IPR012337">
    <property type="entry name" value="RNaseH-like_sf"/>
</dbReference>
<dbReference type="RefSeq" id="WP_190948476.1">
    <property type="nucleotide sequence ID" value="NZ_JACJTC010000003.1"/>
</dbReference>
<dbReference type="InterPro" id="IPR036397">
    <property type="entry name" value="RNaseH_sf"/>
</dbReference>
<comment type="caution">
    <text evidence="1">The sequence shown here is derived from an EMBL/GenBank/DDBJ whole genome shotgun (WGS) entry which is preliminary data.</text>
</comment>
<keyword evidence="2" id="KW-1185">Reference proteome</keyword>
<organism evidence="1 2">
    <name type="scientific">Nostoc punctiforme FACHB-252</name>
    <dbReference type="NCBI Taxonomy" id="1357509"/>
    <lineage>
        <taxon>Bacteria</taxon>
        <taxon>Bacillati</taxon>
        <taxon>Cyanobacteriota</taxon>
        <taxon>Cyanophyceae</taxon>
        <taxon>Nostocales</taxon>
        <taxon>Nostocaceae</taxon>
        <taxon>Nostoc</taxon>
    </lineage>
</organism>
<accession>A0ABR8H513</accession>
<reference evidence="1 2" key="1">
    <citation type="journal article" date="2020" name="ISME J.">
        <title>Comparative genomics reveals insights into cyanobacterial evolution and habitat adaptation.</title>
        <authorList>
            <person name="Chen M.Y."/>
            <person name="Teng W.K."/>
            <person name="Zhao L."/>
            <person name="Hu C.X."/>
            <person name="Zhou Y.K."/>
            <person name="Han B.P."/>
            <person name="Song L.R."/>
            <person name="Shu W.S."/>
        </authorList>
    </citation>
    <scope>NUCLEOTIDE SEQUENCE [LARGE SCALE GENOMIC DNA]</scope>
    <source>
        <strain evidence="1 2">FACHB-252</strain>
    </source>
</reference>
<evidence type="ECO:0000313" key="2">
    <source>
        <dbReference type="Proteomes" id="UP000606396"/>
    </source>
</evidence>
<dbReference type="EMBL" id="JACJTC010000003">
    <property type="protein sequence ID" value="MBD2610492.1"/>
    <property type="molecule type" value="Genomic_DNA"/>
</dbReference>
<name>A0ABR8H513_NOSPU</name>
<dbReference type="Gene3D" id="3.30.420.10">
    <property type="entry name" value="Ribonuclease H-like superfamily/Ribonuclease H"/>
    <property type="match status" value="1"/>
</dbReference>
<protein>
    <submittedName>
        <fullName evidence="1">Uncharacterized protein</fullName>
    </submittedName>
</protein>
<sequence length="300" mass="35750">MYKIEVKIDGQFNNNFYTGSIYDLVFIDLEFWPHYIQGKAVQKIYGYTITRLLKTSKKQYIKIKFLEFEYEEKQLVEEILQDIERFKNKIFIGFNIQDSDMITLKNRIKNLSIYSNINIINLFDFRKYSTKYGYKGLNGLFEYLEVKVNKKIDGSYFRKNPNKVFFRKKDWINILINMFEYCLEDAAGYFEIVLNWNKKIPKINKDMIITESLNYSESDEQSSAKLIDENTENFSLETCQFTSDQLLNNLTVADLEALIAKIVQKTFKKEIQKLKHEYLPEKTTHMNHLLQFFVETAPLP</sequence>
<dbReference type="Proteomes" id="UP000606396">
    <property type="component" value="Unassembled WGS sequence"/>
</dbReference>
<evidence type="ECO:0000313" key="1">
    <source>
        <dbReference type="EMBL" id="MBD2610492.1"/>
    </source>
</evidence>